<keyword evidence="1 10" id="KW-0540">Nuclease</keyword>
<comment type="function">
    <text evidence="10">CRISPR (clustered regularly interspaced short palindromic repeat), is an adaptive immune system that provides protection against mobile genetic elements (viruses, transposable elements and conjugative plasmids). CRISPR clusters contain spacers, sequences complementary to antecedent mobile elements, and target invading nucleic acids. CRISPR clusters are transcribed and processed into CRISPR RNA (crRNA). Acts as a dsDNA endonuclease. Involved in the integration of spacer DNA into the CRISPR cassette.</text>
</comment>
<dbReference type="Gene3D" id="1.20.120.920">
    <property type="entry name" value="CRISPR-associated endonuclease Cas1, C-terminal domain"/>
    <property type="match status" value="1"/>
</dbReference>
<keyword evidence="4 10" id="KW-0378">Hydrolase</keyword>
<keyword evidence="6 10" id="KW-0051">Antiviral defense</keyword>
<proteinExistence type="inferred from homology"/>
<dbReference type="Pfam" id="PF01867">
    <property type="entry name" value="Cas_Cas1"/>
    <property type="match status" value="1"/>
</dbReference>
<keyword evidence="5 10" id="KW-0460">Magnesium</keyword>
<evidence type="ECO:0000256" key="3">
    <source>
        <dbReference type="ARBA" id="ARBA00022759"/>
    </source>
</evidence>
<dbReference type="InterPro" id="IPR042206">
    <property type="entry name" value="CRISPR-assoc_Cas1_C"/>
</dbReference>
<evidence type="ECO:0000313" key="12">
    <source>
        <dbReference type="Proteomes" id="UP001057481"/>
    </source>
</evidence>
<evidence type="ECO:0000256" key="6">
    <source>
        <dbReference type="ARBA" id="ARBA00023118"/>
    </source>
</evidence>
<keyword evidence="7 10" id="KW-0238">DNA-binding</keyword>
<dbReference type="PANTHER" id="PTHR34353">
    <property type="entry name" value="CRISPR-ASSOCIATED ENDONUCLEASE CAS1 1"/>
    <property type="match status" value="1"/>
</dbReference>
<keyword evidence="12" id="KW-1185">Reference proteome</keyword>
<evidence type="ECO:0000256" key="7">
    <source>
        <dbReference type="ARBA" id="ARBA00023125"/>
    </source>
</evidence>
<accession>A0ABT0VGE4</accession>
<feature type="binding site" evidence="10">
    <location>
        <position position="146"/>
    </location>
    <ligand>
        <name>Mn(2+)</name>
        <dbReference type="ChEBI" id="CHEBI:29035"/>
    </ligand>
</feature>
<comment type="cofactor">
    <cofactor evidence="10">
        <name>Mg(2+)</name>
        <dbReference type="ChEBI" id="CHEBI:18420"/>
    </cofactor>
    <cofactor evidence="10">
        <name>Mn(2+)</name>
        <dbReference type="ChEBI" id="CHEBI:29035"/>
    </cofactor>
</comment>
<feature type="binding site" evidence="10">
    <location>
        <position position="203"/>
    </location>
    <ligand>
        <name>Mn(2+)</name>
        <dbReference type="ChEBI" id="CHEBI:29035"/>
    </ligand>
</feature>
<dbReference type="InterPro" id="IPR050646">
    <property type="entry name" value="Cas1"/>
</dbReference>
<evidence type="ECO:0000256" key="8">
    <source>
        <dbReference type="ARBA" id="ARBA00023211"/>
    </source>
</evidence>
<evidence type="ECO:0000256" key="1">
    <source>
        <dbReference type="ARBA" id="ARBA00022722"/>
    </source>
</evidence>
<organism evidence="11 12">
    <name type="scientific">Periweissella beninensis</name>
    <dbReference type="NCBI Taxonomy" id="504936"/>
    <lineage>
        <taxon>Bacteria</taxon>
        <taxon>Bacillati</taxon>
        <taxon>Bacillota</taxon>
        <taxon>Bacilli</taxon>
        <taxon>Lactobacillales</taxon>
        <taxon>Lactobacillaceae</taxon>
        <taxon>Periweissella</taxon>
    </lineage>
</organism>
<comment type="similarity">
    <text evidence="10">Belongs to the CRISPR-associated endonuclease Cas1 family.</text>
</comment>
<reference evidence="11" key="1">
    <citation type="submission" date="2021-04" db="EMBL/GenBank/DDBJ databases">
        <title>Taxonomic assessment of Weissella genus.</title>
        <authorList>
            <person name="Fanelli F."/>
            <person name="Chieffi D."/>
            <person name="Dell'Aquila A."/>
            <person name="Gyu-Sung C."/>
            <person name="Franz C.M.A.P."/>
            <person name="Fusco V."/>
        </authorList>
    </citation>
    <scope>NUCLEOTIDE SEQUENCE</scope>
    <source>
        <strain evidence="11">LMG 25373</strain>
    </source>
</reference>
<dbReference type="NCBIfam" id="TIGR00287">
    <property type="entry name" value="cas1"/>
    <property type="match status" value="1"/>
</dbReference>
<name>A0ABT0VGE4_9LACO</name>
<dbReference type="InterPro" id="IPR002729">
    <property type="entry name" value="CRISPR-assoc_Cas1"/>
</dbReference>
<protein>
    <recommendedName>
        <fullName evidence="10">CRISPR-associated endonuclease Cas1</fullName>
        <ecNumber evidence="10">3.1.-.-</ecNumber>
    </recommendedName>
</protein>
<dbReference type="GO" id="GO:0004519">
    <property type="term" value="F:endonuclease activity"/>
    <property type="evidence" value="ECO:0007669"/>
    <property type="project" value="UniProtKB-KW"/>
</dbReference>
<dbReference type="EMBL" id="JAGMVS010000041">
    <property type="protein sequence ID" value="MCM2436907.1"/>
    <property type="molecule type" value="Genomic_DNA"/>
</dbReference>
<dbReference type="Proteomes" id="UP001057481">
    <property type="component" value="Unassembled WGS sequence"/>
</dbReference>
<comment type="subunit">
    <text evidence="9 10">Homodimer, forms a heterotetramer with a Cas2 homodimer.</text>
</comment>
<dbReference type="NCBIfam" id="TIGR03639">
    <property type="entry name" value="cas1_NMENI"/>
    <property type="match status" value="1"/>
</dbReference>
<sequence>MGWRTLIITQHTKVAFQMGQVVIKTVDQIFQVPLSDLNLVIIETAQATITSYVIQKLIKNDVRVIICDQNYLPVGEMIGYYSNNQRIKHIEQQFKWSKNLKDILWQQIVTVKMKNQQQVLQRLELDSLALAPHIEKILIGDSSNREAIVARMYFTRLYGKDFVRKDDNNKINVHLNYGYQILLAAVAREIQAAGYLTELGIHHQSYENFLNLASDMMEPLRPLIDIRTWKLRNMGEMDFSIDAKLKLVDVLNMTVNFKSQEMLITSVISELLRDSLAFLNQDIEESRMDLLPKWEFKLGGIG</sequence>
<evidence type="ECO:0000256" key="5">
    <source>
        <dbReference type="ARBA" id="ARBA00022842"/>
    </source>
</evidence>
<dbReference type="RefSeq" id="WP_205144057.1">
    <property type="nucleotide sequence ID" value="NZ_JAFBDN010000018.1"/>
</dbReference>
<keyword evidence="8 10" id="KW-0464">Manganese</keyword>
<dbReference type="InterPro" id="IPR042211">
    <property type="entry name" value="CRISPR-assoc_Cas1_N"/>
</dbReference>
<gene>
    <name evidence="10 11" type="primary">cas1</name>
    <name evidence="11" type="ORF">KAK10_03035</name>
</gene>
<feature type="binding site" evidence="10">
    <location>
        <position position="218"/>
    </location>
    <ligand>
        <name>Mn(2+)</name>
        <dbReference type="ChEBI" id="CHEBI:29035"/>
    </ligand>
</feature>
<keyword evidence="3 10" id="KW-0255">Endonuclease</keyword>
<evidence type="ECO:0000256" key="2">
    <source>
        <dbReference type="ARBA" id="ARBA00022723"/>
    </source>
</evidence>
<keyword evidence="2 10" id="KW-0479">Metal-binding</keyword>
<evidence type="ECO:0000256" key="10">
    <source>
        <dbReference type="HAMAP-Rule" id="MF_01470"/>
    </source>
</evidence>
<dbReference type="InterPro" id="IPR019855">
    <property type="entry name" value="CRISPR-assoc_Cas1_NMENI"/>
</dbReference>
<dbReference type="EC" id="3.1.-.-" evidence="10"/>
<evidence type="ECO:0000313" key="11">
    <source>
        <dbReference type="EMBL" id="MCM2436907.1"/>
    </source>
</evidence>
<dbReference type="PANTHER" id="PTHR34353:SF2">
    <property type="entry name" value="CRISPR-ASSOCIATED ENDONUCLEASE CAS1 1"/>
    <property type="match status" value="1"/>
</dbReference>
<comment type="caution">
    <text evidence="11">The sequence shown here is derived from an EMBL/GenBank/DDBJ whole genome shotgun (WGS) entry which is preliminary data.</text>
</comment>
<evidence type="ECO:0000256" key="4">
    <source>
        <dbReference type="ARBA" id="ARBA00022801"/>
    </source>
</evidence>
<evidence type="ECO:0000256" key="9">
    <source>
        <dbReference type="ARBA" id="ARBA00038592"/>
    </source>
</evidence>
<dbReference type="Gene3D" id="3.100.10.20">
    <property type="entry name" value="CRISPR-associated endonuclease Cas1, N-terminal domain"/>
    <property type="match status" value="1"/>
</dbReference>
<dbReference type="HAMAP" id="MF_01470">
    <property type="entry name" value="Cas1"/>
    <property type="match status" value="1"/>
</dbReference>